<sequence length="742" mass="83811">MPSNSIPKNRKAADIALQQQVEDLAHGMSSNPFAVLGRHPDGRGDIIRVFFPDALEVTVVSTPAKGLPLEQKMYRIHPHGVYSATIPKRSKSYFVRVRWADGWQDVVDPYSFGKLLGDLDLHLFSEGRHHSPDEMMGAHCLEINGVKGVRFTVWAPNARRVSVIGDFNIWDGRRHPMRVRHGAGVWELFVPGLAFGERYKYEIVSADGQVLPAKADPYARFAEKPPATASRVAGALTYEWHDADWMQQRGKRQAVNAPISIYEIHAPSWKFPRSGERFISWSSLADALIPYIQELGFTHIELLPITEYPFAGSWGYQPVSLYAPTARHGSPEEFAAFVDRCHQVGIGVIMDWVPAHFPSDPHGLACFDGTHLYEHADPQEGFHQDWHTLIFNFGRNEVRGFLLGSAFYWLRRFHIDGLRVDAVASMLYRDYSRKEGEWKANIYGGRENLEAVSFFHELSTLIRDLRDDVMLIAEESTAWPGVTAPPETGGLGFRFKWNMGWMHDTLRYMQLDPLWRGYHAHDLTFGMIYAYSERFILPLSHDEVVHGKGSLLSRMPGDDWQKHANLRCLYALMWAHPGKQLLFMGGELAQREEWNHDGQIAWQRLEDATGKGMHETVATLNRLYRAYPALYADDYSDHGFQWLIADDTQNCVLAWMRYAPDAAPVLIVCNMTPVPRHNYRIGVPHAGYWHEILNTDASCFGGSNVGNSGGLHAEDVPAHGVPASVLATLPPLSVLYFSPASS</sequence>
<dbReference type="InterPro" id="IPR006048">
    <property type="entry name" value="A-amylase/branching_C"/>
</dbReference>
<comment type="caution">
    <text evidence="13">The sequence shown here is derived from an EMBL/GenBank/DDBJ whole genome shotgun (WGS) entry which is preliminary data.</text>
</comment>
<organism evidence="13 14">
    <name type="scientific">Acetobacter cerevisiae</name>
    <dbReference type="NCBI Taxonomy" id="178900"/>
    <lineage>
        <taxon>Bacteria</taxon>
        <taxon>Pseudomonadati</taxon>
        <taxon>Pseudomonadota</taxon>
        <taxon>Alphaproteobacteria</taxon>
        <taxon>Acetobacterales</taxon>
        <taxon>Acetobacteraceae</taxon>
        <taxon>Acetobacter</taxon>
    </lineage>
</organism>
<evidence type="ECO:0000256" key="11">
    <source>
        <dbReference type="PIRSR" id="PIRSR000463-1"/>
    </source>
</evidence>
<dbReference type="GO" id="GO:0003844">
    <property type="term" value="F:1,4-alpha-glucan branching enzyme activity"/>
    <property type="evidence" value="ECO:0007669"/>
    <property type="project" value="UniProtKB-UniRule"/>
</dbReference>
<dbReference type="CDD" id="cd11322">
    <property type="entry name" value="AmyAc_Glg_BE"/>
    <property type="match status" value="1"/>
</dbReference>
<reference evidence="13 14" key="1">
    <citation type="submission" date="2015-06" db="EMBL/GenBank/DDBJ databases">
        <title>Improved classification and identification of acetic acid bacteria using matrix-assisted laser desorption/ionization time-of-flight mass spectrometry; Gluconobacter nephelii and Gluconobacter uchimurae are later heterotypic synonyms of Gluconobacter japonicus and Gluconobacter oxydans, respectively.</title>
        <authorList>
            <person name="Li L."/>
            <person name="Cleenwerck I."/>
            <person name="De Vuyst L."/>
            <person name="Vandamme P."/>
        </authorList>
    </citation>
    <scope>NUCLEOTIDE SEQUENCE [LARGE SCALE GENOMIC DNA]</scope>
    <source>
        <strain evidence="13 14">LMG 1625</strain>
    </source>
</reference>
<evidence type="ECO:0000313" key="13">
    <source>
        <dbReference type="EMBL" id="KXU94798.1"/>
    </source>
</evidence>
<comment type="function">
    <text evidence="2 10">Catalyzes the formation of the alpha-1,6-glucosidic linkages in glycogen by scission of a 1,4-alpha-linked oligosaccharide from growing alpha-1,4-glucan chains and the subsequent attachment of the oligosaccharide to the alpha-1,6 position.</text>
</comment>
<keyword evidence="7 10" id="KW-0808">Transferase</keyword>
<evidence type="ECO:0000256" key="1">
    <source>
        <dbReference type="ARBA" id="ARBA00000826"/>
    </source>
</evidence>
<dbReference type="InterPro" id="IPR006407">
    <property type="entry name" value="GlgB"/>
</dbReference>
<dbReference type="UniPathway" id="UPA00164"/>
<keyword evidence="9 10" id="KW-0119">Carbohydrate metabolism</keyword>
<dbReference type="FunFam" id="2.60.40.10:FF:000169">
    <property type="entry name" value="1,4-alpha-glucan branching enzyme GlgB"/>
    <property type="match status" value="1"/>
</dbReference>
<dbReference type="NCBIfam" id="TIGR01515">
    <property type="entry name" value="branching_enzym"/>
    <property type="match status" value="1"/>
</dbReference>
<dbReference type="EMBL" id="LHZA01000139">
    <property type="protein sequence ID" value="KXU94798.1"/>
    <property type="molecule type" value="Genomic_DNA"/>
</dbReference>
<name>A0A149QBW8_9PROT</name>
<evidence type="ECO:0000256" key="3">
    <source>
        <dbReference type="ARBA" id="ARBA00004964"/>
    </source>
</evidence>
<keyword evidence="8 10" id="KW-0320">Glycogen biosynthesis</keyword>
<dbReference type="SUPFAM" id="SSF81296">
    <property type="entry name" value="E set domains"/>
    <property type="match status" value="2"/>
</dbReference>
<evidence type="ECO:0000256" key="6">
    <source>
        <dbReference type="ARBA" id="ARBA00022676"/>
    </source>
</evidence>
<dbReference type="SUPFAM" id="SSF51011">
    <property type="entry name" value="Glycosyl hydrolase domain"/>
    <property type="match status" value="1"/>
</dbReference>
<dbReference type="InterPro" id="IPR037439">
    <property type="entry name" value="Branching_enzy"/>
</dbReference>
<comment type="catalytic activity">
    <reaction evidence="1 10">
        <text>Transfers a segment of a (1-&gt;4)-alpha-D-glucan chain to a primary hydroxy group in a similar glucan chain.</text>
        <dbReference type="EC" id="2.4.1.18"/>
    </reaction>
</comment>
<dbReference type="PANTHER" id="PTHR43651">
    <property type="entry name" value="1,4-ALPHA-GLUCAN-BRANCHING ENZYME"/>
    <property type="match status" value="1"/>
</dbReference>
<dbReference type="InterPro" id="IPR044143">
    <property type="entry name" value="GlgB_N_E_set_prok"/>
</dbReference>
<dbReference type="PATRIC" id="fig|178900.5.peg.2686"/>
<dbReference type="InterPro" id="IPR054169">
    <property type="entry name" value="GlgB_N"/>
</dbReference>
<dbReference type="EC" id="2.4.1.18" evidence="10"/>
<dbReference type="SUPFAM" id="SSF51445">
    <property type="entry name" value="(Trans)glycosidases"/>
    <property type="match status" value="1"/>
</dbReference>
<dbReference type="Proteomes" id="UP000075473">
    <property type="component" value="Unassembled WGS sequence"/>
</dbReference>
<dbReference type="InterPro" id="IPR013783">
    <property type="entry name" value="Ig-like_fold"/>
</dbReference>
<evidence type="ECO:0000313" key="14">
    <source>
        <dbReference type="Proteomes" id="UP000075473"/>
    </source>
</evidence>
<keyword evidence="5 10" id="KW-0321">Glycogen metabolism</keyword>
<dbReference type="Gene3D" id="2.60.40.1180">
    <property type="entry name" value="Golgi alpha-mannosidase II"/>
    <property type="match status" value="1"/>
</dbReference>
<comment type="similarity">
    <text evidence="4 10">Belongs to the glycosyl hydrolase 13 family. GlgB subfamily.</text>
</comment>
<dbReference type="InterPro" id="IPR013780">
    <property type="entry name" value="Glyco_hydro_b"/>
</dbReference>
<dbReference type="GO" id="GO:0005829">
    <property type="term" value="C:cytosol"/>
    <property type="evidence" value="ECO:0007669"/>
    <property type="project" value="TreeGrafter"/>
</dbReference>
<dbReference type="FunFam" id="2.60.40.1180:FF:000002">
    <property type="entry name" value="1,4-alpha-glucan branching enzyme GlgB"/>
    <property type="match status" value="1"/>
</dbReference>
<dbReference type="PANTHER" id="PTHR43651:SF3">
    <property type="entry name" value="1,4-ALPHA-GLUCAN-BRANCHING ENZYME"/>
    <property type="match status" value="1"/>
</dbReference>
<evidence type="ECO:0000256" key="9">
    <source>
        <dbReference type="ARBA" id="ARBA00023277"/>
    </source>
</evidence>
<proteinExistence type="inferred from homology"/>
<dbReference type="InterPro" id="IPR006047">
    <property type="entry name" value="GH13_cat_dom"/>
</dbReference>
<dbReference type="NCBIfam" id="NF008967">
    <property type="entry name" value="PRK12313.1"/>
    <property type="match status" value="1"/>
</dbReference>
<dbReference type="HAMAP" id="MF_00685">
    <property type="entry name" value="GlgB"/>
    <property type="match status" value="1"/>
</dbReference>
<dbReference type="Pfam" id="PF22019">
    <property type="entry name" value="GlgB_N"/>
    <property type="match status" value="1"/>
</dbReference>
<dbReference type="Gene3D" id="3.20.20.80">
    <property type="entry name" value="Glycosidases"/>
    <property type="match status" value="1"/>
</dbReference>
<feature type="active site" description="Proton donor" evidence="10 11">
    <location>
        <position position="474"/>
    </location>
</feature>
<dbReference type="PIRSF" id="PIRSF000463">
    <property type="entry name" value="GlgB"/>
    <property type="match status" value="1"/>
</dbReference>
<feature type="active site" description="Nucleophile" evidence="10 11">
    <location>
        <position position="421"/>
    </location>
</feature>
<dbReference type="Pfam" id="PF02806">
    <property type="entry name" value="Alpha-amylase_C"/>
    <property type="match status" value="1"/>
</dbReference>
<feature type="domain" description="Glycosyl hydrolase family 13 catalytic" evidence="12">
    <location>
        <begin position="278"/>
        <end position="609"/>
    </location>
</feature>
<dbReference type="NCBIfam" id="NF003811">
    <property type="entry name" value="PRK05402.1"/>
    <property type="match status" value="1"/>
</dbReference>
<dbReference type="RefSeq" id="WP_062249310.1">
    <property type="nucleotide sequence ID" value="NZ_LHZA01000139.1"/>
</dbReference>
<dbReference type="GO" id="GO:0005978">
    <property type="term" value="P:glycogen biosynthetic process"/>
    <property type="evidence" value="ECO:0007669"/>
    <property type="project" value="UniProtKB-UniRule"/>
</dbReference>
<accession>A0A149QBW8</accession>
<dbReference type="Gene3D" id="2.60.40.10">
    <property type="entry name" value="Immunoglobulins"/>
    <property type="match status" value="2"/>
</dbReference>
<dbReference type="InterPro" id="IPR004193">
    <property type="entry name" value="Glyco_hydro_13_N"/>
</dbReference>
<dbReference type="GO" id="GO:0004553">
    <property type="term" value="F:hydrolase activity, hydrolyzing O-glycosyl compounds"/>
    <property type="evidence" value="ECO:0007669"/>
    <property type="project" value="InterPro"/>
</dbReference>
<evidence type="ECO:0000256" key="8">
    <source>
        <dbReference type="ARBA" id="ARBA00023056"/>
    </source>
</evidence>
<evidence type="ECO:0000256" key="5">
    <source>
        <dbReference type="ARBA" id="ARBA00022600"/>
    </source>
</evidence>
<dbReference type="AlphaFoldDB" id="A0A149QBW8"/>
<dbReference type="InterPro" id="IPR017853">
    <property type="entry name" value="GH"/>
</dbReference>
<dbReference type="FunFam" id="3.20.20.80:FF:000003">
    <property type="entry name" value="1,4-alpha-glucan branching enzyme GlgB"/>
    <property type="match status" value="1"/>
</dbReference>
<keyword evidence="6 10" id="KW-0328">Glycosyltransferase</keyword>
<dbReference type="SMART" id="SM00642">
    <property type="entry name" value="Aamy"/>
    <property type="match status" value="1"/>
</dbReference>
<gene>
    <name evidence="10" type="primary">glgB</name>
    <name evidence="13" type="ORF">AD928_06750</name>
</gene>
<protein>
    <recommendedName>
        <fullName evidence="10">1,4-alpha-glucan branching enzyme GlgB</fullName>
        <ecNumber evidence="10">2.4.1.18</ecNumber>
    </recommendedName>
    <alternativeName>
        <fullName evidence="10">1,4-alpha-D-glucan:1,4-alpha-D-glucan 6-glucosyl-transferase</fullName>
    </alternativeName>
    <alternativeName>
        <fullName evidence="10">Alpha-(1-&gt;4)-glucan branching enzyme</fullName>
    </alternativeName>
    <alternativeName>
        <fullName evidence="10">Glycogen branching enzyme</fullName>
        <shortName evidence="10">BE</shortName>
    </alternativeName>
</protein>
<dbReference type="InterPro" id="IPR014756">
    <property type="entry name" value="Ig_E-set"/>
</dbReference>
<dbReference type="Pfam" id="PF02922">
    <property type="entry name" value="CBM_48"/>
    <property type="match status" value="1"/>
</dbReference>
<evidence type="ECO:0000256" key="7">
    <source>
        <dbReference type="ARBA" id="ARBA00022679"/>
    </source>
</evidence>
<dbReference type="CDD" id="cd02855">
    <property type="entry name" value="E_set_GBE_prok_N"/>
    <property type="match status" value="1"/>
</dbReference>
<evidence type="ECO:0000256" key="4">
    <source>
        <dbReference type="ARBA" id="ARBA00009000"/>
    </source>
</evidence>
<dbReference type="GO" id="GO:0043169">
    <property type="term" value="F:cation binding"/>
    <property type="evidence" value="ECO:0007669"/>
    <property type="project" value="InterPro"/>
</dbReference>
<comment type="pathway">
    <text evidence="3 10">Glycan biosynthesis; glycogen biosynthesis.</text>
</comment>
<evidence type="ECO:0000256" key="2">
    <source>
        <dbReference type="ARBA" id="ARBA00002953"/>
    </source>
</evidence>
<comment type="subunit">
    <text evidence="10">Monomer.</text>
</comment>
<evidence type="ECO:0000259" key="12">
    <source>
        <dbReference type="SMART" id="SM00642"/>
    </source>
</evidence>
<dbReference type="Pfam" id="PF00128">
    <property type="entry name" value="Alpha-amylase"/>
    <property type="match status" value="1"/>
</dbReference>
<evidence type="ECO:0000256" key="10">
    <source>
        <dbReference type="HAMAP-Rule" id="MF_00685"/>
    </source>
</evidence>